<name>A0AAV7L3H5_PLEWA</name>
<organism evidence="2 3">
    <name type="scientific">Pleurodeles waltl</name>
    <name type="common">Iberian ribbed newt</name>
    <dbReference type="NCBI Taxonomy" id="8319"/>
    <lineage>
        <taxon>Eukaryota</taxon>
        <taxon>Metazoa</taxon>
        <taxon>Chordata</taxon>
        <taxon>Craniata</taxon>
        <taxon>Vertebrata</taxon>
        <taxon>Euteleostomi</taxon>
        <taxon>Amphibia</taxon>
        <taxon>Batrachia</taxon>
        <taxon>Caudata</taxon>
        <taxon>Salamandroidea</taxon>
        <taxon>Salamandridae</taxon>
        <taxon>Pleurodelinae</taxon>
        <taxon>Pleurodeles</taxon>
    </lineage>
</organism>
<evidence type="ECO:0000313" key="2">
    <source>
        <dbReference type="EMBL" id="KAJ1085464.1"/>
    </source>
</evidence>
<evidence type="ECO:0000256" key="1">
    <source>
        <dbReference type="SAM" id="MobiDB-lite"/>
    </source>
</evidence>
<dbReference type="Proteomes" id="UP001066276">
    <property type="component" value="Chromosome 12"/>
</dbReference>
<reference evidence="2" key="1">
    <citation type="journal article" date="2022" name="bioRxiv">
        <title>Sequencing and chromosome-scale assembly of the giantPleurodeles waltlgenome.</title>
        <authorList>
            <person name="Brown T."/>
            <person name="Elewa A."/>
            <person name="Iarovenko S."/>
            <person name="Subramanian E."/>
            <person name="Araus A.J."/>
            <person name="Petzold A."/>
            <person name="Susuki M."/>
            <person name="Suzuki K.-i.T."/>
            <person name="Hayashi T."/>
            <person name="Toyoda A."/>
            <person name="Oliveira C."/>
            <person name="Osipova E."/>
            <person name="Leigh N.D."/>
            <person name="Simon A."/>
            <person name="Yun M.H."/>
        </authorList>
    </citation>
    <scope>NUCLEOTIDE SEQUENCE</scope>
    <source>
        <strain evidence="2">20211129_DDA</strain>
        <tissue evidence="2">Liver</tissue>
    </source>
</reference>
<gene>
    <name evidence="2" type="ORF">NDU88_005596</name>
</gene>
<sequence>MDGPACPGVDNNTLATARAARLGGALCTITWHPVVCCWCFMWLRALNAFSVNASGGRMTPGATSSSSVRSTRLRCGPRGRDVIALLQALSLSLSLRSDPEPPSAVPATAGRLDLRPRVRARPV</sequence>
<keyword evidence="3" id="KW-1185">Reference proteome</keyword>
<accession>A0AAV7L3H5</accession>
<proteinExistence type="predicted"/>
<dbReference type="AlphaFoldDB" id="A0AAV7L3H5"/>
<dbReference type="EMBL" id="JANPWB010000016">
    <property type="protein sequence ID" value="KAJ1085464.1"/>
    <property type="molecule type" value="Genomic_DNA"/>
</dbReference>
<evidence type="ECO:0000313" key="3">
    <source>
        <dbReference type="Proteomes" id="UP001066276"/>
    </source>
</evidence>
<feature type="region of interest" description="Disordered" evidence="1">
    <location>
        <begin position="54"/>
        <end position="73"/>
    </location>
</feature>
<comment type="caution">
    <text evidence="2">The sequence shown here is derived from an EMBL/GenBank/DDBJ whole genome shotgun (WGS) entry which is preliminary data.</text>
</comment>
<protein>
    <submittedName>
        <fullName evidence="2">Uncharacterized protein</fullName>
    </submittedName>
</protein>